<comment type="caution">
    <text evidence="1">The sequence shown here is derived from an EMBL/GenBank/DDBJ whole genome shotgun (WGS) entry which is preliminary data.</text>
</comment>
<proteinExistence type="predicted"/>
<accession>A0ABC9HIR7</accession>
<name>A0ABC9HIR7_FASHE</name>
<organism evidence="1 2">
    <name type="scientific">Fasciola hepatica</name>
    <name type="common">Liver fluke</name>
    <dbReference type="NCBI Taxonomy" id="6192"/>
    <lineage>
        <taxon>Eukaryota</taxon>
        <taxon>Metazoa</taxon>
        <taxon>Spiralia</taxon>
        <taxon>Lophotrochozoa</taxon>
        <taxon>Platyhelminthes</taxon>
        <taxon>Trematoda</taxon>
        <taxon>Digenea</taxon>
        <taxon>Plagiorchiida</taxon>
        <taxon>Echinostomata</taxon>
        <taxon>Echinostomatoidea</taxon>
        <taxon>Fasciolidae</taxon>
        <taxon>Fasciola</taxon>
    </lineage>
</organism>
<gene>
    <name evidence="1" type="ORF">FHB240107_LOCUS15530</name>
</gene>
<sequence>MRLSTLKLCENCCLQLDYCFGFCRPRCLLDSGGSGGSGGGGGGVGGTGVCIDTDDAAECSVVVVRSLGYLYKSEDKSFVAHGAHMKRISCRSGLQSQFDVHLAHRSVAYSFSLSDQIHRFRSWSFMFPELIKAILETYEICRLNLWKYLLPIDNSESNEPADYDDTLFME</sequence>
<dbReference type="EMBL" id="CANUEZ050000268">
    <property type="protein sequence ID" value="CAM0512795.1"/>
    <property type="molecule type" value="Genomic_DNA"/>
</dbReference>
<dbReference type="Proteomes" id="UP001189180">
    <property type="component" value="Unassembled WGS sequence"/>
</dbReference>
<protein>
    <submittedName>
        <fullName evidence="1">Uncharacterized protein</fullName>
    </submittedName>
</protein>
<keyword evidence="2" id="KW-1185">Reference proteome</keyword>
<dbReference type="AlphaFoldDB" id="A0ABC9HIR7"/>
<reference evidence="1 2" key="1">
    <citation type="submission" date="2024-08" db="EMBL/GenBank/DDBJ databases">
        <authorList>
            <person name="Paterson S."/>
        </authorList>
    </citation>
    <scope>NUCLEOTIDE SEQUENCE [LARGE SCALE GENOMIC DNA]</scope>
</reference>
<evidence type="ECO:0000313" key="1">
    <source>
        <dbReference type="EMBL" id="CAM0512795.1"/>
    </source>
</evidence>
<evidence type="ECO:0000313" key="2">
    <source>
        <dbReference type="Proteomes" id="UP001189180"/>
    </source>
</evidence>